<keyword evidence="2" id="KW-1185">Reference proteome</keyword>
<sequence length="94" mass="10601">SGSSVISAKSDIKEMLTSVEFDKKMITSAKSDKEIIVSAKFNKEEIQISAESDMKKLSNVREIFGVEEMSEIEISDVEEIMFNIDKDRSLDFSL</sequence>
<evidence type="ECO:0000313" key="1">
    <source>
        <dbReference type="EMBL" id="CAG8629020.1"/>
    </source>
</evidence>
<comment type="caution">
    <text evidence="1">The sequence shown here is derived from an EMBL/GenBank/DDBJ whole genome shotgun (WGS) entry which is preliminary data.</text>
</comment>
<proteinExistence type="predicted"/>
<accession>A0ACA9N1U3</accession>
<protein>
    <submittedName>
        <fullName evidence="1">9349_t:CDS:1</fullName>
    </submittedName>
</protein>
<name>A0ACA9N1U3_9GLOM</name>
<reference evidence="1" key="1">
    <citation type="submission" date="2021-06" db="EMBL/GenBank/DDBJ databases">
        <authorList>
            <person name="Kallberg Y."/>
            <person name="Tangrot J."/>
            <person name="Rosling A."/>
        </authorList>
    </citation>
    <scope>NUCLEOTIDE SEQUENCE</scope>
    <source>
        <strain evidence="1">MA461A</strain>
    </source>
</reference>
<feature type="non-terminal residue" evidence="1">
    <location>
        <position position="1"/>
    </location>
</feature>
<dbReference type="EMBL" id="CAJVQC010011598">
    <property type="protein sequence ID" value="CAG8629020.1"/>
    <property type="molecule type" value="Genomic_DNA"/>
</dbReference>
<evidence type="ECO:0000313" key="2">
    <source>
        <dbReference type="Proteomes" id="UP000789920"/>
    </source>
</evidence>
<gene>
    <name evidence="1" type="ORF">RPERSI_LOCUS7026</name>
</gene>
<dbReference type="Proteomes" id="UP000789920">
    <property type="component" value="Unassembled WGS sequence"/>
</dbReference>
<organism evidence="1 2">
    <name type="scientific">Racocetra persica</name>
    <dbReference type="NCBI Taxonomy" id="160502"/>
    <lineage>
        <taxon>Eukaryota</taxon>
        <taxon>Fungi</taxon>
        <taxon>Fungi incertae sedis</taxon>
        <taxon>Mucoromycota</taxon>
        <taxon>Glomeromycotina</taxon>
        <taxon>Glomeromycetes</taxon>
        <taxon>Diversisporales</taxon>
        <taxon>Gigasporaceae</taxon>
        <taxon>Racocetra</taxon>
    </lineage>
</organism>